<dbReference type="FunFam" id="3.30.530.20:FF:000007">
    <property type="entry name" value="Major pollen allergen Bet v 1-A"/>
    <property type="match status" value="1"/>
</dbReference>
<organism evidence="5 6">
    <name type="scientific">Hibiscus trionum</name>
    <name type="common">Flower of an hour</name>
    <dbReference type="NCBI Taxonomy" id="183268"/>
    <lineage>
        <taxon>Eukaryota</taxon>
        <taxon>Viridiplantae</taxon>
        <taxon>Streptophyta</taxon>
        <taxon>Embryophyta</taxon>
        <taxon>Tracheophyta</taxon>
        <taxon>Spermatophyta</taxon>
        <taxon>Magnoliopsida</taxon>
        <taxon>eudicotyledons</taxon>
        <taxon>Gunneridae</taxon>
        <taxon>Pentapetalae</taxon>
        <taxon>rosids</taxon>
        <taxon>malvids</taxon>
        <taxon>Malvales</taxon>
        <taxon>Malvaceae</taxon>
        <taxon>Malvoideae</taxon>
        <taxon>Hibiscus</taxon>
    </lineage>
</organism>
<dbReference type="Pfam" id="PF00407">
    <property type="entry name" value="Bet_v_1"/>
    <property type="match status" value="1"/>
</dbReference>
<evidence type="ECO:0000256" key="2">
    <source>
        <dbReference type="ARBA" id="ARBA00022821"/>
    </source>
</evidence>
<protein>
    <recommendedName>
        <fullName evidence="4">Bet v I/Major latex protein domain-containing protein</fullName>
    </recommendedName>
</protein>
<dbReference type="InterPro" id="IPR050279">
    <property type="entry name" value="Plant_def-hormone_signal"/>
</dbReference>
<dbReference type="GO" id="GO:0005634">
    <property type="term" value="C:nucleus"/>
    <property type="evidence" value="ECO:0007669"/>
    <property type="project" value="TreeGrafter"/>
</dbReference>
<evidence type="ECO:0000313" key="6">
    <source>
        <dbReference type="Proteomes" id="UP001165190"/>
    </source>
</evidence>
<dbReference type="InterPro" id="IPR024949">
    <property type="entry name" value="Bet_v_I_allergen"/>
</dbReference>
<dbReference type="SUPFAM" id="SSF55961">
    <property type="entry name" value="Bet v1-like"/>
    <property type="match status" value="1"/>
</dbReference>
<dbReference type="InterPro" id="IPR000916">
    <property type="entry name" value="Bet_v_I/MLP"/>
</dbReference>
<accession>A0A9W7HMS5</accession>
<dbReference type="InterPro" id="IPR023393">
    <property type="entry name" value="START-like_dom_sf"/>
</dbReference>
<dbReference type="PANTHER" id="PTHR31213">
    <property type="entry name" value="OS08G0374000 PROTEIN-RELATED"/>
    <property type="match status" value="1"/>
</dbReference>
<comment type="caution">
    <text evidence="5">The sequence shown here is derived from an EMBL/GenBank/DDBJ whole genome shotgun (WGS) entry which is preliminary data.</text>
</comment>
<dbReference type="PANTHER" id="PTHR31213:SF55">
    <property type="entry name" value="STRESS-INDUCED PROTEIN SAM22"/>
    <property type="match status" value="1"/>
</dbReference>
<gene>
    <name evidence="5" type="ORF">HRI_001686900</name>
</gene>
<dbReference type="OrthoDB" id="1880172at2759"/>
<dbReference type="CDD" id="cd07816">
    <property type="entry name" value="Bet_v1-like"/>
    <property type="match status" value="1"/>
</dbReference>
<evidence type="ECO:0000259" key="4">
    <source>
        <dbReference type="Pfam" id="PF00407"/>
    </source>
</evidence>
<dbReference type="GO" id="GO:0010427">
    <property type="term" value="F:abscisic acid binding"/>
    <property type="evidence" value="ECO:0007669"/>
    <property type="project" value="InterPro"/>
</dbReference>
<keyword evidence="3" id="KW-0568">Pathogenesis-related protein</keyword>
<name>A0A9W7HMS5_HIBTR</name>
<evidence type="ECO:0000256" key="3">
    <source>
        <dbReference type="ARBA" id="ARBA00023265"/>
    </source>
</evidence>
<comment type="similarity">
    <text evidence="1">Belongs to the BetVI family.</text>
</comment>
<dbReference type="EMBL" id="BSYR01000017">
    <property type="protein sequence ID" value="GMI80176.1"/>
    <property type="molecule type" value="Genomic_DNA"/>
</dbReference>
<feature type="domain" description="Bet v I/Major latex protein" evidence="4">
    <location>
        <begin position="1"/>
        <end position="152"/>
    </location>
</feature>
<reference evidence="5" key="1">
    <citation type="submission" date="2023-05" db="EMBL/GenBank/DDBJ databases">
        <title>Genome and transcriptome analyses reveal genes involved in the formation of fine ridges on petal epidermal cells in Hibiscus trionum.</title>
        <authorList>
            <person name="Koshimizu S."/>
            <person name="Masuda S."/>
            <person name="Ishii T."/>
            <person name="Shirasu K."/>
            <person name="Hoshino A."/>
            <person name="Arita M."/>
        </authorList>
    </citation>
    <scope>NUCLEOTIDE SEQUENCE</scope>
    <source>
        <strain evidence="5">Hamamatsu line</strain>
    </source>
</reference>
<evidence type="ECO:0000313" key="5">
    <source>
        <dbReference type="EMBL" id="GMI80176.1"/>
    </source>
</evidence>
<dbReference type="GO" id="GO:0004864">
    <property type="term" value="F:protein phosphatase inhibitor activity"/>
    <property type="evidence" value="ECO:0007669"/>
    <property type="project" value="InterPro"/>
</dbReference>
<dbReference type="GO" id="GO:0009738">
    <property type="term" value="P:abscisic acid-activated signaling pathway"/>
    <property type="evidence" value="ECO:0007669"/>
    <property type="project" value="InterPro"/>
</dbReference>
<dbReference type="PRINTS" id="PR00634">
    <property type="entry name" value="BETALLERGEN"/>
</dbReference>
<dbReference type="GO" id="GO:0006952">
    <property type="term" value="P:defense response"/>
    <property type="evidence" value="ECO:0007669"/>
    <property type="project" value="UniProtKB-KW"/>
</dbReference>
<keyword evidence="6" id="KW-1185">Reference proteome</keyword>
<dbReference type="Proteomes" id="UP001165190">
    <property type="component" value="Unassembled WGS sequence"/>
</dbReference>
<dbReference type="AlphaFoldDB" id="A0A9W7HMS5"/>
<proteinExistence type="inferred from homology"/>
<sequence>MGVVTYDFEVTSPIPPARLFKAIVLEYSKLYPTVAPQAIKSIEVEGDGGPGSIVTFNFAEGLPQQYVKVEGVDQSNFSYKYSIIKGGPLGDKLEKISYENKFTEAAGGGTVCKSLMKFYTVGDSVFTEEEIKALIKSTEGIYKALEAYLLANPDVCN</sequence>
<evidence type="ECO:0000256" key="1">
    <source>
        <dbReference type="ARBA" id="ARBA00009744"/>
    </source>
</evidence>
<dbReference type="GO" id="GO:0038023">
    <property type="term" value="F:signaling receptor activity"/>
    <property type="evidence" value="ECO:0007669"/>
    <property type="project" value="InterPro"/>
</dbReference>
<dbReference type="GO" id="GO:0005737">
    <property type="term" value="C:cytoplasm"/>
    <property type="evidence" value="ECO:0007669"/>
    <property type="project" value="TreeGrafter"/>
</dbReference>
<keyword evidence="2" id="KW-0611">Plant defense</keyword>
<dbReference type="Gene3D" id="3.30.530.20">
    <property type="match status" value="1"/>
</dbReference>